<evidence type="ECO:0000313" key="8">
    <source>
        <dbReference type="EMBL" id="MDP5183269.1"/>
    </source>
</evidence>
<evidence type="ECO:0000256" key="5">
    <source>
        <dbReference type="ARBA" id="ARBA00022842"/>
    </source>
</evidence>
<dbReference type="RefSeq" id="WP_305999912.1">
    <property type="nucleotide sequence ID" value="NZ_JASNFN010000012.1"/>
</dbReference>
<feature type="binding site" evidence="6">
    <location>
        <position position="6"/>
    </location>
    <ligand>
        <name>Mg(2+)</name>
        <dbReference type="ChEBI" id="CHEBI:18420"/>
    </ligand>
</feature>
<dbReference type="Proteomes" id="UP001233673">
    <property type="component" value="Unassembled WGS sequence"/>
</dbReference>
<gene>
    <name evidence="6" type="primary">vapC</name>
    <name evidence="8" type="ORF">QOZ88_11520</name>
</gene>
<keyword evidence="5 6" id="KW-0460">Magnesium</keyword>
<dbReference type="Gene3D" id="3.40.50.1010">
    <property type="entry name" value="5'-nuclease"/>
    <property type="match status" value="1"/>
</dbReference>
<dbReference type="SUPFAM" id="SSF88723">
    <property type="entry name" value="PIN domain-like"/>
    <property type="match status" value="1"/>
</dbReference>
<comment type="cofactor">
    <cofactor evidence="6">
        <name>Mg(2+)</name>
        <dbReference type="ChEBI" id="CHEBI:18420"/>
    </cofactor>
</comment>
<dbReference type="CDD" id="cd18681">
    <property type="entry name" value="PIN_MtVapC27-VapC40_like"/>
    <property type="match status" value="1"/>
</dbReference>
<dbReference type="Pfam" id="PF01850">
    <property type="entry name" value="PIN"/>
    <property type="match status" value="1"/>
</dbReference>
<dbReference type="InterPro" id="IPR029060">
    <property type="entry name" value="PIN-like_dom_sf"/>
</dbReference>
<keyword evidence="4 6" id="KW-0378">Hydrolase</keyword>
<keyword evidence="6" id="KW-0800">Toxin</keyword>
<keyword evidence="1 6" id="KW-1277">Toxin-antitoxin system</keyword>
<dbReference type="EC" id="3.1.-.-" evidence="6"/>
<dbReference type="HAMAP" id="MF_00265">
    <property type="entry name" value="VapC_Nob1"/>
    <property type="match status" value="1"/>
</dbReference>
<dbReference type="EMBL" id="JASNFN010000012">
    <property type="protein sequence ID" value="MDP5183269.1"/>
    <property type="molecule type" value="Genomic_DNA"/>
</dbReference>
<sequence>MPDLLDTSAAVAFLVQDHEHHEATFTALADRELGLAGHAAFETFSVLTRLPSASRLVPGAAHRLLATNFTHSRFLSSERTAALLAIVADHRIAGGSVYDALVGATAAEHGLTLISRDRRALDTYRALNVSVEMID</sequence>
<name>A0ABT9ICH4_9ACTN</name>
<organism evidence="8 9">
    <name type="scientific">Blastococcus carthaginiensis</name>
    <dbReference type="NCBI Taxonomy" id="3050034"/>
    <lineage>
        <taxon>Bacteria</taxon>
        <taxon>Bacillati</taxon>
        <taxon>Actinomycetota</taxon>
        <taxon>Actinomycetes</taxon>
        <taxon>Geodermatophilales</taxon>
        <taxon>Geodermatophilaceae</taxon>
        <taxon>Blastococcus</taxon>
    </lineage>
</organism>
<evidence type="ECO:0000313" key="9">
    <source>
        <dbReference type="Proteomes" id="UP001233673"/>
    </source>
</evidence>
<protein>
    <recommendedName>
        <fullName evidence="6">Ribonuclease VapC</fullName>
        <shortName evidence="6">RNase VapC</shortName>
        <ecNumber evidence="6">3.1.-.-</ecNumber>
    </recommendedName>
    <alternativeName>
        <fullName evidence="6">Toxin VapC</fullName>
    </alternativeName>
</protein>
<reference evidence="9" key="1">
    <citation type="submission" date="2023-05" db="EMBL/GenBank/DDBJ databases">
        <title>Draft genome of Pseudofrankia sp. BMG5.37.</title>
        <authorList>
            <person name="Gtari M."/>
            <person name="Ghodhbane F."/>
            <person name="Sbissi I."/>
        </authorList>
    </citation>
    <scope>NUCLEOTIDE SEQUENCE [LARGE SCALE GENOMIC DNA]</scope>
    <source>
        <strain evidence="9">BMG 814</strain>
    </source>
</reference>
<evidence type="ECO:0000256" key="3">
    <source>
        <dbReference type="ARBA" id="ARBA00022723"/>
    </source>
</evidence>
<evidence type="ECO:0000256" key="1">
    <source>
        <dbReference type="ARBA" id="ARBA00022649"/>
    </source>
</evidence>
<evidence type="ECO:0000259" key="7">
    <source>
        <dbReference type="Pfam" id="PF01850"/>
    </source>
</evidence>
<evidence type="ECO:0000256" key="2">
    <source>
        <dbReference type="ARBA" id="ARBA00022722"/>
    </source>
</evidence>
<keyword evidence="9" id="KW-1185">Reference proteome</keyword>
<feature type="binding site" evidence="6">
    <location>
        <position position="99"/>
    </location>
    <ligand>
        <name>Mg(2+)</name>
        <dbReference type="ChEBI" id="CHEBI:18420"/>
    </ligand>
</feature>
<comment type="function">
    <text evidence="6">Toxic component of a toxin-antitoxin (TA) system. An RNase.</text>
</comment>
<proteinExistence type="inferred from homology"/>
<dbReference type="InterPro" id="IPR002716">
    <property type="entry name" value="PIN_dom"/>
</dbReference>
<evidence type="ECO:0000256" key="6">
    <source>
        <dbReference type="HAMAP-Rule" id="MF_00265"/>
    </source>
</evidence>
<keyword evidence="2 6" id="KW-0540">Nuclease</keyword>
<dbReference type="InterPro" id="IPR022907">
    <property type="entry name" value="VapC_family"/>
</dbReference>
<keyword evidence="3 6" id="KW-0479">Metal-binding</keyword>
<comment type="similarity">
    <text evidence="6">Belongs to the PINc/VapC protein family.</text>
</comment>
<evidence type="ECO:0000256" key="4">
    <source>
        <dbReference type="ARBA" id="ARBA00022801"/>
    </source>
</evidence>
<feature type="domain" description="PIN" evidence="7">
    <location>
        <begin position="4"/>
        <end position="123"/>
    </location>
</feature>
<accession>A0ABT9ICH4</accession>
<comment type="caution">
    <text evidence="8">The sequence shown here is derived from an EMBL/GenBank/DDBJ whole genome shotgun (WGS) entry which is preliminary data.</text>
</comment>